<reference evidence="1 2" key="1">
    <citation type="journal article" date="2023" name="Commun. Biol.">
        <title>Genome analysis of Parmales, the sister group of diatoms, reveals the evolutionary specialization of diatoms from phago-mixotrophs to photoautotrophs.</title>
        <authorList>
            <person name="Ban H."/>
            <person name="Sato S."/>
            <person name="Yoshikawa S."/>
            <person name="Yamada K."/>
            <person name="Nakamura Y."/>
            <person name="Ichinomiya M."/>
            <person name="Sato N."/>
            <person name="Blanc-Mathieu R."/>
            <person name="Endo H."/>
            <person name="Kuwata A."/>
            <person name="Ogata H."/>
        </authorList>
    </citation>
    <scope>NUCLEOTIDE SEQUENCE [LARGE SCALE GENOMIC DNA]</scope>
</reference>
<evidence type="ECO:0000313" key="1">
    <source>
        <dbReference type="EMBL" id="GMI42433.1"/>
    </source>
</evidence>
<dbReference type="Pfam" id="PF00378">
    <property type="entry name" value="ECH_1"/>
    <property type="match status" value="1"/>
</dbReference>
<name>A0ABQ6N745_9STRA</name>
<gene>
    <name evidence="1" type="ORF">TeGR_g7819</name>
</gene>
<dbReference type="PANTHER" id="PTHR43684">
    <property type="match status" value="1"/>
</dbReference>
<dbReference type="EMBL" id="BRYB01002284">
    <property type="protein sequence ID" value="GMI42433.1"/>
    <property type="molecule type" value="Genomic_DNA"/>
</dbReference>
<accession>A0ABQ6N745</accession>
<dbReference type="InterPro" id="IPR051053">
    <property type="entry name" value="ECH/Chromodomain_protein"/>
</dbReference>
<dbReference type="Proteomes" id="UP001165060">
    <property type="component" value="Unassembled WGS sequence"/>
</dbReference>
<dbReference type="InterPro" id="IPR001753">
    <property type="entry name" value="Enoyl-CoA_hydra/iso"/>
</dbReference>
<dbReference type="SUPFAM" id="SSF52096">
    <property type="entry name" value="ClpP/crotonase"/>
    <property type="match status" value="1"/>
</dbReference>
<organism evidence="1 2">
    <name type="scientific">Tetraparma gracilis</name>
    <dbReference type="NCBI Taxonomy" id="2962635"/>
    <lineage>
        <taxon>Eukaryota</taxon>
        <taxon>Sar</taxon>
        <taxon>Stramenopiles</taxon>
        <taxon>Ochrophyta</taxon>
        <taxon>Bolidophyceae</taxon>
        <taxon>Parmales</taxon>
        <taxon>Triparmaceae</taxon>
        <taxon>Tetraparma</taxon>
    </lineage>
</organism>
<dbReference type="InterPro" id="IPR029045">
    <property type="entry name" value="ClpP/crotonase-like_dom_sf"/>
</dbReference>
<comment type="caution">
    <text evidence="1">The sequence shown here is derived from an EMBL/GenBank/DDBJ whole genome shotgun (WGS) entry which is preliminary data.</text>
</comment>
<evidence type="ECO:0000313" key="2">
    <source>
        <dbReference type="Proteomes" id="UP001165060"/>
    </source>
</evidence>
<keyword evidence="2" id="KW-1185">Reference proteome</keyword>
<dbReference type="CDD" id="cd06558">
    <property type="entry name" value="crotonase-like"/>
    <property type="match status" value="1"/>
</dbReference>
<protein>
    <submittedName>
        <fullName evidence="1">Uncharacterized protein</fullName>
    </submittedName>
</protein>
<proteinExistence type="predicted"/>
<dbReference type="PANTHER" id="PTHR43684:SF12">
    <property type="entry name" value="ENOYL-COA ISOMERASE"/>
    <property type="match status" value="1"/>
</dbReference>
<sequence>MSTPLSHSSFGPVLLLTITRTSSLNSFDSSLYLALISALTSAATDDAVGAVVLTSEGKYFSSGADIQEQLAVAMSDSEEVDISSLPPFRFMQAMLAFPKPLVAAVNGPAIGIGVTLLLHCDLVIAAANATFWVPFARAAIVPEFASSKLLPATCGLQASNELLLLGRKVTAERAREMGIVTLISGAGGERVGEEAVSMMRNELLEAAPHGAATGLAFVALTRLKRAEEMGLEEVCREEMRVIEERMKKGQVMDAAMAMLESKL</sequence>
<dbReference type="Gene3D" id="3.90.226.10">
    <property type="entry name" value="2-enoyl-CoA Hydratase, Chain A, domain 1"/>
    <property type="match status" value="1"/>
</dbReference>